<comment type="caution">
    <text evidence="3">The sequence shown here is derived from an EMBL/GenBank/DDBJ whole genome shotgun (WGS) entry which is preliminary data.</text>
</comment>
<sequence length="161" mass="17446">MVKCQNCGEEVVDGAKFCKNCGSEIVIDEEVDETGTKFCSNCGFEMPNSTKFCPECGTATAKASQVVNTSSSVMRTDKSPGLAAILSFLIIGLGQVYLGLTKKGIILFVLAIISGALMLFVIGWITWLLVWGYAIYDAYNSGEKMRNGIDVEDTLDINNLF</sequence>
<evidence type="ECO:0000259" key="2">
    <source>
        <dbReference type="Pfam" id="PF12773"/>
    </source>
</evidence>
<accession>A0A8T3V7Q6</accession>
<gene>
    <name evidence="3" type="ORF">E7Z79_00645</name>
</gene>
<dbReference type="EMBL" id="SUTK01000002">
    <property type="protein sequence ID" value="MBE6500930.1"/>
    <property type="molecule type" value="Genomic_DNA"/>
</dbReference>
<name>A0A8T3V7Q6_9EURY</name>
<keyword evidence="1" id="KW-0812">Transmembrane</keyword>
<evidence type="ECO:0000313" key="4">
    <source>
        <dbReference type="Proteomes" id="UP000783037"/>
    </source>
</evidence>
<feature type="transmembrane region" description="Helical" evidence="1">
    <location>
        <begin position="106"/>
        <end position="136"/>
    </location>
</feature>
<feature type="transmembrane region" description="Helical" evidence="1">
    <location>
        <begin position="81"/>
        <end position="100"/>
    </location>
</feature>
<evidence type="ECO:0000313" key="3">
    <source>
        <dbReference type="EMBL" id="MBE6500930.1"/>
    </source>
</evidence>
<reference evidence="3" key="1">
    <citation type="submission" date="2019-04" db="EMBL/GenBank/DDBJ databases">
        <title>Evolution of Biomass-Degrading Anaerobic Consortia Revealed by Metagenomics.</title>
        <authorList>
            <person name="Peng X."/>
        </authorList>
    </citation>
    <scope>NUCLEOTIDE SEQUENCE</scope>
    <source>
        <strain evidence="3">SIG18</strain>
    </source>
</reference>
<dbReference type="AlphaFoldDB" id="A0A8T3V7Q6"/>
<keyword evidence="1" id="KW-0472">Membrane</keyword>
<evidence type="ECO:0000256" key="1">
    <source>
        <dbReference type="SAM" id="Phobius"/>
    </source>
</evidence>
<keyword evidence="1" id="KW-1133">Transmembrane helix</keyword>
<organism evidence="3 4">
    <name type="scientific">Methanobrevibacter thaueri</name>
    <dbReference type="NCBI Taxonomy" id="190975"/>
    <lineage>
        <taxon>Archaea</taxon>
        <taxon>Methanobacteriati</taxon>
        <taxon>Methanobacteriota</taxon>
        <taxon>Methanomada group</taxon>
        <taxon>Methanobacteria</taxon>
        <taxon>Methanobacteriales</taxon>
        <taxon>Methanobacteriaceae</taxon>
        <taxon>Methanobrevibacter</taxon>
    </lineage>
</organism>
<protein>
    <submittedName>
        <fullName evidence="3">Zinc-ribbon domain-containing protein</fullName>
    </submittedName>
</protein>
<feature type="domain" description="DZANK-type" evidence="2">
    <location>
        <begin position="4"/>
        <end position="57"/>
    </location>
</feature>
<dbReference type="RefSeq" id="WP_303738051.1">
    <property type="nucleotide sequence ID" value="NZ_SUTK01000002.1"/>
</dbReference>
<dbReference type="InterPro" id="IPR025874">
    <property type="entry name" value="DZR"/>
</dbReference>
<dbReference type="Proteomes" id="UP000783037">
    <property type="component" value="Unassembled WGS sequence"/>
</dbReference>
<proteinExistence type="predicted"/>
<dbReference type="Pfam" id="PF12773">
    <property type="entry name" value="DZR"/>
    <property type="match status" value="1"/>
</dbReference>